<evidence type="ECO:0000313" key="3">
    <source>
        <dbReference type="Proteomes" id="UP000735302"/>
    </source>
</evidence>
<organism evidence="2 3">
    <name type="scientific">Plakobranchus ocellatus</name>
    <dbReference type="NCBI Taxonomy" id="259542"/>
    <lineage>
        <taxon>Eukaryota</taxon>
        <taxon>Metazoa</taxon>
        <taxon>Spiralia</taxon>
        <taxon>Lophotrochozoa</taxon>
        <taxon>Mollusca</taxon>
        <taxon>Gastropoda</taxon>
        <taxon>Heterobranchia</taxon>
        <taxon>Euthyneura</taxon>
        <taxon>Panpulmonata</taxon>
        <taxon>Sacoglossa</taxon>
        <taxon>Placobranchoidea</taxon>
        <taxon>Plakobranchidae</taxon>
        <taxon>Plakobranchus</taxon>
    </lineage>
</organism>
<dbReference type="EMBL" id="BLXT01008584">
    <property type="protein sequence ID" value="GFO50122.1"/>
    <property type="molecule type" value="Genomic_DNA"/>
</dbReference>
<name>A0AAV4E1F2_9GAST</name>
<accession>A0AAV4E1F2</accession>
<protein>
    <submittedName>
        <fullName evidence="2">Uncharacterized protein</fullName>
    </submittedName>
</protein>
<evidence type="ECO:0000313" key="2">
    <source>
        <dbReference type="EMBL" id="GFO50122.1"/>
    </source>
</evidence>
<proteinExistence type="predicted"/>
<dbReference type="Proteomes" id="UP000735302">
    <property type="component" value="Unassembled WGS sequence"/>
</dbReference>
<feature type="region of interest" description="Disordered" evidence="1">
    <location>
        <begin position="1"/>
        <end position="28"/>
    </location>
</feature>
<comment type="caution">
    <text evidence="2">The sequence shown here is derived from an EMBL/GenBank/DDBJ whole genome shotgun (WGS) entry which is preliminary data.</text>
</comment>
<sequence length="86" mass="9869">METQFNGHSRSNRDPNPEGYRIQNKQSVKVSTETVVPTFIPQHRGFPDTSPRQGLWKFLIQIKTQTYQAQAGETRPFSGAMMEQKT</sequence>
<dbReference type="AlphaFoldDB" id="A0AAV4E1F2"/>
<evidence type="ECO:0000256" key="1">
    <source>
        <dbReference type="SAM" id="MobiDB-lite"/>
    </source>
</evidence>
<gene>
    <name evidence="2" type="ORF">PoB_007662700</name>
</gene>
<reference evidence="2 3" key="1">
    <citation type="journal article" date="2021" name="Elife">
        <title>Chloroplast acquisition without the gene transfer in kleptoplastic sea slugs, Plakobranchus ocellatus.</title>
        <authorList>
            <person name="Maeda T."/>
            <person name="Takahashi S."/>
            <person name="Yoshida T."/>
            <person name="Shimamura S."/>
            <person name="Takaki Y."/>
            <person name="Nagai Y."/>
            <person name="Toyoda A."/>
            <person name="Suzuki Y."/>
            <person name="Arimoto A."/>
            <person name="Ishii H."/>
            <person name="Satoh N."/>
            <person name="Nishiyama T."/>
            <person name="Hasebe M."/>
            <person name="Maruyama T."/>
            <person name="Minagawa J."/>
            <person name="Obokata J."/>
            <person name="Shigenobu S."/>
        </authorList>
    </citation>
    <scope>NUCLEOTIDE SEQUENCE [LARGE SCALE GENOMIC DNA]</scope>
</reference>
<keyword evidence="3" id="KW-1185">Reference proteome</keyword>